<organism evidence="1">
    <name type="scientific">Arundo donax</name>
    <name type="common">Giant reed</name>
    <name type="synonym">Donax arundinaceus</name>
    <dbReference type="NCBI Taxonomy" id="35708"/>
    <lineage>
        <taxon>Eukaryota</taxon>
        <taxon>Viridiplantae</taxon>
        <taxon>Streptophyta</taxon>
        <taxon>Embryophyta</taxon>
        <taxon>Tracheophyta</taxon>
        <taxon>Spermatophyta</taxon>
        <taxon>Magnoliopsida</taxon>
        <taxon>Liliopsida</taxon>
        <taxon>Poales</taxon>
        <taxon>Poaceae</taxon>
        <taxon>PACMAD clade</taxon>
        <taxon>Arundinoideae</taxon>
        <taxon>Arundineae</taxon>
        <taxon>Arundo</taxon>
    </lineage>
</organism>
<sequence>MVQLKLSVQWFAKLQCRTLTTNSEKDAILTTLRVGHINLRVTSKKDKNSTSKRNKTISMRR</sequence>
<protein>
    <submittedName>
        <fullName evidence="1">Uncharacterized protein</fullName>
    </submittedName>
</protein>
<dbReference type="EMBL" id="GBRH01183805">
    <property type="protein sequence ID" value="JAE14091.1"/>
    <property type="molecule type" value="Transcribed_RNA"/>
</dbReference>
<name>A0A0A9FUV9_ARUDO</name>
<dbReference type="AlphaFoldDB" id="A0A0A9FUV9"/>
<reference evidence="1" key="2">
    <citation type="journal article" date="2015" name="Data Brief">
        <title>Shoot transcriptome of the giant reed, Arundo donax.</title>
        <authorList>
            <person name="Barrero R.A."/>
            <person name="Guerrero F.D."/>
            <person name="Moolhuijzen P."/>
            <person name="Goolsby J.A."/>
            <person name="Tidwell J."/>
            <person name="Bellgard S.E."/>
            <person name="Bellgard M.I."/>
        </authorList>
    </citation>
    <scope>NUCLEOTIDE SEQUENCE</scope>
    <source>
        <tissue evidence="1">Shoot tissue taken approximately 20 cm above the soil surface</tissue>
    </source>
</reference>
<reference evidence="1" key="1">
    <citation type="submission" date="2014-09" db="EMBL/GenBank/DDBJ databases">
        <authorList>
            <person name="Magalhaes I.L.F."/>
            <person name="Oliveira U."/>
            <person name="Santos F.R."/>
            <person name="Vidigal T.H.D.A."/>
            <person name="Brescovit A.D."/>
            <person name="Santos A.J."/>
        </authorList>
    </citation>
    <scope>NUCLEOTIDE SEQUENCE</scope>
    <source>
        <tissue evidence="1">Shoot tissue taken approximately 20 cm above the soil surface</tissue>
    </source>
</reference>
<proteinExistence type="predicted"/>
<accession>A0A0A9FUV9</accession>
<evidence type="ECO:0000313" key="1">
    <source>
        <dbReference type="EMBL" id="JAE14091.1"/>
    </source>
</evidence>